<feature type="region of interest" description="Disordered" evidence="1">
    <location>
        <begin position="1"/>
        <end position="28"/>
    </location>
</feature>
<keyword evidence="2" id="KW-1133">Transmembrane helix</keyword>
<accession>H8GE34</accession>
<sequence>MTESGESDDERRAKGLPPEPGTGARRATPPTPVSVAFWLYVAGGLLLVAAFGYTLTQQESVSNALIDLNTSDTLDEEQIRTGVTTLLWTMFVAAVAFAILFALFGWRAREGNRSSRTILTVLAAITLLIQLLLFPTSIPILVAAFLAVVATALLYLPSVADYFPRPGGGGLR</sequence>
<feature type="transmembrane region" description="Helical" evidence="2">
    <location>
        <begin position="118"/>
        <end position="134"/>
    </location>
</feature>
<dbReference type="SUPFAM" id="SSF103473">
    <property type="entry name" value="MFS general substrate transporter"/>
    <property type="match status" value="1"/>
</dbReference>
<evidence type="ECO:0000256" key="1">
    <source>
        <dbReference type="SAM" id="MobiDB-lite"/>
    </source>
</evidence>
<keyword evidence="4" id="KW-1185">Reference proteome</keyword>
<feature type="transmembrane region" description="Helical" evidence="2">
    <location>
        <begin position="86"/>
        <end position="106"/>
    </location>
</feature>
<dbReference type="AlphaFoldDB" id="H8GE34"/>
<evidence type="ECO:0000256" key="2">
    <source>
        <dbReference type="SAM" id="Phobius"/>
    </source>
</evidence>
<organism evidence="3 4">
    <name type="scientific">Saccharomonospora azurea NA-128</name>
    <dbReference type="NCBI Taxonomy" id="882081"/>
    <lineage>
        <taxon>Bacteria</taxon>
        <taxon>Bacillati</taxon>
        <taxon>Actinomycetota</taxon>
        <taxon>Actinomycetes</taxon>
        <taxon>Pseudonocardiales</taxon>
        <taxon>Pseudonocardiaceae</taxon>
        <taxon>Saccharomonospora</taxon>
    </lineage>
</organism>
<keyword evidence="2" id="KW-0472">Membrane</keyword>
<proteinExistence type="predicted"/>
<evidence type="ECO:0000313" key="3">
    <source>
        <dbReference type="EMBL" id="EHY89949.1"/>
    </source>
</evidence>
<gene>
    <name evidence="3" type="ORF">SacazDRAFT_03067</name>
</gene>
<dbReference type="InterPro" id="IPR036259">
    <property type="entry name" value="MFS_trans_sf"/>
</dbReference>
<name>H8GE34_9PSEU</name>
<dbReference type="Proteomes" id="UP000004705">
    <property type="component" value="Chromosome"/>
</dbReference>
<dbReference type="HOGENOM" id="CLU_102137_2_0_11"/>
<keyword evidence="2" id="KW-0812">Transmembrane</keyword>
<dbReference type="RefSeq" id="WP_005443029.1">
    <property type="nucleotide sequence ID" value="NZ_CM001466.1"/>
</dbReference>
<dbReference type="OrthoDB" id="3690922at2"/>
<dbReference type="EMBL" id="CM001466">
    <property type="protein sequence ID" value="EHY89949.1"/>
    <property type="molecule type" value="Genomic_DNA"/>
</dbReference>
<feature type="transmembrane region" description="Helical" evidence="2">
    <location>
        <begin position="35"/>
        <end position="55"/>
    </location>
</feature>
<feature type="transmembrane region" description="Helical" evidence="2">
    <location>
        <begin position="140"/>
        <end position="163"/>
    </location>
</feature>
<protein>
    <submittedName>
        <fullName evidence="3">Uncharacterized protein</fullName>
    </submittedName>
</protein>
<evidence type="ECO:0000313" key="4">
    <source>
        <dbReference type="Proteomes" id="UP000004705"/>
    </source>
</evidence>
<reference evidence="3 4" key="1">
    <citation type="journal article" date="2012" name="Stand. Genomic Sci.">
        <title>Genome sequence of the soil bacterium Saccharomonospora azurea type strain (NA-128(T)).</title>
        <authorList>
            <person name="Klenk H.P."/>
            <person name="Held B."/>
            <person name="Lucas S."/>
            <person name="Lapidus A."/>
            <person name="Copeland A."/>
            <person name="Hammon N."/>
            <person name="Pitluck S."/>
            <person name="Goodwin L.A."/>
            <person name="Han C."/>
            <person name="Tapia R."/>
            <person name="Brambilla E.M."/>
            <person name="Potter G."/>
            <person name="Land M."/>
            <person name="Ivanova N."/>
            <person name="Rohde M."/>
            <person name="Goker M."/>
            <person name="Detter J.C."/>
            <person name="Kyrpides N.C."/>
            <person name="Woyke T."/>
        </authorList>
    </citation>
    <scope>NUCLEOTIDE SEQUENCE [LARGE SCALE GENOMIC DNA]</scope>
    <source>
        <strain evidence="3 4">NA-128</strain>
    </source>
</reference>